<dbReference type="SUPFAM" id="SSF103473">
    <property type="entry name" value="MFS general substrate transporter"/>
    <property type="match status" value="1"/>
</dbReference>
<feature type="transmembrane region" description="Helical" evidence="26">
    <location>
        <begin position="456"/>
        <end position="475"/>
    </location>
</feature>
<evidence type="ECO:0000256" key="5">
    <source>
        <dbReference type="ARBA" id="ARBA00022448"/>
    </source>
</evidence>
<evidence type="ECO:0000256" key="13">
    <source>
        <dbReference type="ARBA" id="ARBA00023228"/>
    </source>
</evidence>
<evidence type="ECO:0000256" key="1">
    <source>
        <dbReference type="ARBA" id="ARBA00004432"/>
    </source>
</evidence>
<feature type="transmembrane region" description="Helical" evidence="26">
    <location>
        <begin position="364"/>
        <end position="382"/>
    </location>
</feature>
<evidence type="ECO:0000256" key="3">
    <source>
        <dbReference type="ARBA" id="ARBA00004638"/>
    </source>
</evidence>
<feature type="transmembrane region" description="Helical" evidence="26">
    <location>
        <begin position="174"/>
        <end position="197"/>
    </location>
</feature>
<comment type="catalytic activity">
    <reaction evidence="19">
        <text>L-glutamate(out) = L-glutamate(in)</text>
        <dbReference type="Rhea" id="RHEA:66336"/>
        <dbReference type="ChEBI" id="CHEBI:29985"/>
    </reaction>
    <physiologicalReaction direction="left-to-right" evidence="19">
        <dbReference type="Rhea" id="RHEA:66337"/>
    </physiologicalReaction>
</comment>
<evidence type="ECO:0000256" key="22">
    <source>
        <dbReference type="ARBA" id="ARBA00069713"/>
    </source>
</evidence>
<dbReference type="InterPro" id="IPR020846">
    <property type="entry name" value="MFS_dom"/>
</dbReference>
<evidence type="ECO:0000256" key="14">
    <source>
        <dbReference type="ARBA" id="ARBA00023329"/>
    </source>
</evidence>
<comment type="catalytic activity">
    <reaction evidence="17">
        <text>N-acetylneuraminate(in) + H(+)(in) = N-acetylneuraminate(out) + H(+)(out)</text>
        <dbReference type="Rhea" id="RHEA:28987"/>
        <dbReference type="ChEBI" id="CHEBI:15378"/>
        <dbReference type="ChEBI" id="CHEBI:35418"/>
    </reaction>
    <physiologicalReaction direction="right-to-left" evidence="17">
        <dbReference type="Rhea" id="RHEA:28989"/>
    </physiologicalReaction>
</comment>
<evidence type="ECO:0000256" key="21">
    <source>
        <dbReference type="ARBA" id="ARBA00056891"/>
    </source>
</evidence>
<keyword evidence="11 26" id="KW-0472">Membrane</keyword>
<dbReference type="GO" id="GO:0030672">
    <property type="term" value="C:synaptic vesicle membrane"/>
    <property type="evidence" value="ECO:0007669"/>
    <property type="project" value="UniProtKB-SubCell"/>
</dbReference>
<sequence length="519" mass="57268">MVHTGNGDKQSTEENESNRSVGWQFWKKRRYLIAFLAFCGFLNSYALRVNLSIAIIDMTDLKNITSSNGTVTLEREFEWDSVLQGYILSSFFYGYITTQLLGGYLALRFGGAKIFGGGIAATAILTLLTPWLVKSNDYLLLGVRILEGIFEGVTYPSIHGVWSKWAPPLERSRLATIAFSGSFAGTVVAMPVCSFLASAFGWPSIFYCTGTVGLIWFLIWILVVAESPDRDSGISPEELKYIKEKLSSTDNGKAVKVPWRAILTSMPVWAITVSHFSENWGFYTQLTQLPTFMKSMVASHPVQPHGNNYSHLLFAEVLKFDLGKTGFMSALPYLFMAVMLPIAGQLADWCREKKYLTTTQVRRVFNCGGFLGQTVFMISAAFWLSQVGTTLCVTLAVGLGALAWAGFSVNHLDVAPQHASVLLGLGNTFATIPGIVSPILTGYIVKDDESPDDWRIVFYISASIYLFGALVYGMFASGELQPWAVESEILTSGVGKDIEMNKVKENMSYENKAFQPGSN</sequence>
<dbReference type="GO" id="GO:0015293">
    <property type="term" value="F:symporter activity"/>
    <property type="evidence" value="ECO:0007669"/>
    <property type="project" value="UniProtKB-KW"/>
</dbReference>
<evidence type="ECO:0000313" key="29">
    <source>
        <dbReference type="Proteomes" id="UP001159042"/>
    </source>
</evidence>
<organism evidence="28 29">
    <name type="scientific">Exocentrus adspersus</name>
    <dbReference type="NCBI Taxonomy" id="1586481"/>
    <lineage>
        <taxon>Eukaryota</taxon>
        <taxon>Metazoa</taxon>
        <taxon>Ecdysozoa</taxon>
        <taxon>Arthropoda</taxon>
        <taxon>Hexapoda</taxon>
        <taxon>Insecta</taxon>
        <taxon>Pterygota</taxon>
        <taxon>Neoptera</taxon>
        <taxon>Endopterygota</taxon>
        <taxon>Coleoptera</taxon>
        <taxon>Polyphaga</taxon>
        <taxon>Cucujiformia</taxon>
        <taxon>Chrysomeloidea</taxon>
        <taxon>Cerambycidae</taxon>
        <taxon>Lamiinae</taxon>
        <taxon>Acanthocinini</taxon>
        <taxon>Exocentrus</taxon>
    </lineage>
</organism>
<evidence type="ECO:0000256" key="20">
    <source>
        <dbReference type="ARBA" id="ARBA00051612"/>
    </source>
</evidence>
<keyword evidence="9 26" id="KW-1133">Transmembrane helix</keyword>
<evidence type="ECO:0000259" key="27">
    <source>
        <dbReference type="PROSITE" id="PS50850"/>
    </source>
</evidence>
<evidence type="ECO:0000256" key="15">
    <source>
        <dbReference type="ARBA" id="ARBA00050101"/>
    </source>
</evidence>
<keyword evidence="5" id="KW-0813">Transport</keyword>
<feature type="transmembrane region" description="Helical" evidence="26">
    <location>
        <begin position="204"/>
        <end position="223"/>
    </location>
</feature>
<comment type="catalytic activity">
    <reaction evidence="20">
        <text>D-glucuronate(out) + H(+)(out) = D-glucuronate(in) + H(+)(in)</text>
        <dbReference type="Rhea" id="RHEA:72591"/>
        <dbReference type="ChEBI" id="CHEBI:15378"/>
        <dbReference type="ChEBI" id="CHEBI:58720"/>
    </reaction>
    <physiologicalReaction direction="left-to-right" evidence="20">
        <dbReference type="Rhea" id="RHEA:72592"/>
    </physiologicalReaction>
</comment>
<keyword evidence="10" id="KW-0770">Synapse</keyword>
<comment type="catalytic activity">
    <reaction evidence="15">
        <text>2 nitrate(out) + H(+)(out) = 2 nitrate(in) + H(+)(in)</text>
        <dbReference type="Rhea" id="RHEA:71539"/>
        <dbReference type="ChEBI" id="CHEBI:15378"/>
        <dbReference type="ChEBI" id="CHEBI:17632"/>
    </reaction>
    <physiologicalReaction direction="left-to-right" evidence="15">
        <dbReference type="Rhea" id="RHEA:71540"/>
    </physiologicalReaction>
</comment>
<evidence type="ECO:0000256" key="26">
    <source>
        <dbReference type="SAM" id="Phobius"/>
    </source>
</evidence>
<keyword evidence="12" id="KW-0325">Glycoprotein</keyword>
<keyword evidence="7 26" id="KW-0812">Transmembrane</keyword>
<dbReference type="GO" id="GO:0016323">
    <property type="term" value="C:basolateral plasma membrane"/>
    <property type="evidence" value="ECO:0007669"/>
    <property type="project" value="UniProtKB-SubCell"/>
</dbReference>
<dbReference type="InterPro" id="IPR036259">
    <property type="entry name" value="MFS_trans_sf"/>
</dbReference>
<dbReference type="PANTHER" id="PTHR11662">
    <property type="entry name" value="SOLUTE CARRIER FAMILY 17"/>
    <property type="match status" value="1"/>
</dbReference>
<dbReference type="InterPro" id="IPR050382">
    <property type="entry name" value="MFS_Na/Anion_cotransporter"/>
</dbReference>
<evidence type="ECO:0000256" key="8">
    <source>
        <dbReference type="ARBA" id="ARBA00022847"/>
    </source>
</evidence>
<feature type="transmembrane region" description="Helical" evidence="26">
    <location>
        <begin position="326"/>
        <end position="343"/>
    </location>
</feature>
<gene>
    <name evidence="28" type="ORF">NQ315_015624</name>
</gene>
<feature type="transmembrane region" description="Helical" evidence="26">
    <location>
        <begin position="86"/>
        <end position="107"/>
    </location>
</feature>
<feature type="transmembrane region" description="Helical" evidence="26">
    <location>
        <begin position="31"/>
        <end position="56"/>
    </location>
</feature>
<proteinExistence type="predicted"/>
<dbReference type="EMBL" id="JANEYG010000012">
    <property type="protein sequence ID" value="KAJ8920832.1"/>
    <property type="molecule type" value="Genomic_DNA"/>
</dbReference>
<evidence type="ECO:0000256" key="9">
    <source>
        <dbReference type="ARBA" id="ARBA00022989"/>
    </source>
</evidence>
<evidence type="ECO:0000256" key="24">
    <source>
        <dbReference type="ARBA" id="ARBA00081195"/>
    </source>
</evidence>
<evidence type="ECO:0000256" key="19">
    <source>
        <dbReference type="ARBA" id="ARBA00051447"/>
    </source>
</evidence>
<reference evidence="28 29" key="1">
    <citation type="journal article" date="2023" name="Insect Mol. Biol.">
        <title>Genome sequencing provides insights into the evolution of gene families encoding plant cell wall-degrading enzymes in longhorned beetles.</title>
        <authorList>
            <person name="Shin N.R."/>
            <person name="Okamura Y."/>
            <person name="Kirsch R."/>
            <person name="Pauchet Y."/>
        </authorList>
    </citation>
    <scope>NUCLEOTIDE SEQUENCE [LARGE SCALE GENOMIC DNA]</scope>
    <source>
        <strain evidence="28">EAD_L_NR</strain>
    </source>
</reference>
<dbReference type="AlphaFoldDB" id="A0AAV8W3H5"/>
<dbReference type="Gene3D" id="1.20.1250.20">
    <property type="entry name" value="MFS general substrate transporter like domains"/>
    <property type="match status" value="2"/>
</dbReference>
<dbReference type="PANTHER" id="PTHR11662:SF455">
    <property type="entry name" value="GH23975P"/>
    <property type="match status" value="1"/>
</dbReference>
<evidence type="ECO:0000313" key="28">
    <source>
        <dbReference type="EMBL" id="KAJ8920832.1"/>
    </source>
</evidence>
<evidence type="ECO:0000256" key="6">
    <source>
        <dbReference type="ARBA" id="ARBA00022475"/>
    </source>
</evidence>
<comment type="catalytic activity">
    <reaction evidence="16">
        <text>L-aspartate(out) = L-aspartate(in)</text>
        <dbReference type="Rhea" id="RHEA:66332"/>
        <dbReference type="ChEBI" id="CHEBI:29991"/>
    </reaction>
    <physiologicalReaction direction="left-to-right" evidence="16">
        <dbReference type="Rhea" id="RHEA:66333"/>
    </physiologicalReaction>
</comment>
<evidence type="ECO:0000256" key="4">
    <source>
        <dbReference type="ARBA" id="ARBA00004656"/>
    </source>
</evidence>
<evidence type="ECO:0000256" key="25">
    <source>
        <dbReference type="ARBA" id="ARBA00081925"/>
    </source>
</evidence>
<evidence type="ECO:0000256" key="18">
    <source>
        <dbReference type="ARBA" id="ARBA00051403"/>
    </source>
</evidence>
<comment type="function">
    <text evidence="21">Receptor for CM101, a polysaccharide produced by group B Streptococcus with antipathoangiogenic properties.</text>
</comment>
<feature type="domain" description="Major facilitator superfamily (MFS) profile" evidence="27">
    <location>
        <begin position="32"/>
        <end position="480"/>
    </location>
</feature>
<feature type="transmembrane region" description="Helical" evidence="26">
    <location>
        <begin position="421"/>
        <end position="444"/>
    </location>
</feature>
<dbReference type="CDD" id="cd17318">
    <property type="entry name" value="MFS_SLC17"/>
    <property type="match status" value="1"/>
</dbReference>
<keyword evidence="29" id="KW-1185">Reference proteome</keyword>
<comment type="caution">
    <text evidence="28">The sequence shown here is derived from an EMBL/GenBank/DDBJ whole genome shotgun (WGS) entry which is preliminary data.</text>
</comment>
<evidence type="ECO:0000256" key="16">
    <source>
        <dbReference type="ARBA" id="ARBA00050554"/>
    </source>
</evidence>
<dbReference type="FunFam" id="1.20.1250.20:FF:000067">
    <property type="entry name" value="sialin isoform X2"/>
    <property type="match status" value="1"/>
</dbReference>
<keyword evidence="13" id="KW-0458">Lysosome</keyword>
<evidence type="ECO:0000256" key="17">
    <source>
        <dbReference type="ARBA" id="ARBA00050625"/>
    </source>
</evidence>
<dbReference type="FunFam" id="1.20.1250.20:FF:000003">
    <property type="entry name" value="Solute carrier family 17 member 3"/>
    <property type="match status" value="1"/>
</dbReference>
<feature type="transmembrane region" description="Helical" evidence="26">
    <location>
        <begin position="388"/>
        <end position="409"/>
    </location>
</feature>
<evidence type="ECO:0000256" key="12">
    <source>
        <dbReference type="ARBA" id="ARBA00023180"/>
    </source>
</evidence>
<dbReference type="InterPro" id="IPR011701">
    <property type="entry name" value="MFS"/>
</dbReference>
<accession>A0AAV8W3H5</accession>
<keyword evidence="8" id="KW-0769">Symport</keyword>
<evidence type="ECO:0000256" key="11">
    <source>
        <dbReference type="ARBA" id="ARBA00023136"/>
    </source>
</evidence>
<dbReference type="GO" id="GO:0005765">
    <property type="term" value="C:lysosomal membrane"/>
    <property type="evidence" value="ECO:0007669"/>
    <property type="project" value="UniProtKB-SubCell"/>
</dbReference>
<keyword evidence="6" id="KW-1003">Cell membrane</keyword>
<dbReference type="PROSITE" id="PS50850">
    <property type="entry name" value="MFS"/>
    <property type="match status" value="1"/>
</dbReference>
<dbReference type="GO" id="GO:0046942">
    <property type="term" value="P:carboxylic acid transport"/>
    <property type="evidence" value="ECO:0007669"/>
    <property type="project" value="UniProtKB-ARBA"/>
</dbReference>
<keyword evidence="14" id="KW-0968">Cytoplasmic vesicle</keyword>
<dbReference type="Proteomes" id="UP001159042">
    <property type="component" value="Unassembled WGS sequence"/>
</dbReference>
<feature type="transmembrane region" description="Helical" evidence="26">
    <location>
        <begin position="114"/>
        <end position="133"/>
    </location>
</feature>
<evidence type="ECO:0000256" key="23">
    <source>
        <dbReference type="ARBA" id="ARBA00080244"/>
    </source>
</evidence>
<dbReference type="Pfam" id="PF07690">
    <property type="entry name" value="MFS_1"/>
    <property type="match status" value="1"/>
</dbReference>
<evidence type="ECO:0000256" key="10">
    <source>
        <dbReference type="ARBA" id="ARBA00023018"/>
    </source>
</evidence>
<evidence type="ECO:0000256" key="2">
    <source>
        <dbReference type="ARBA" id="ARBA00004554"/>
    </source>
</evidence>
<evidence type="ECO:0000256" key="7">
    <source>
        <dbReference type="ARBA" id="ARBA00022692"/>
    </source>
</evidence>
<comment type="subcellular location">
    <subcellularLocation>
        <location evidence="2">Basolateral cell membrane</location>
        <topology evidence="2">Multi-pass membrane protein</topology>
    </subcellularLocation>
    <subcellularLocation>
        <location evidence="3">Cytoplasmic vesicle</location>
        <location evidence="3">Secretory vesicle membrane</location>
        <topology evidence="3">Multi-pass membrane protein</topology>
    </subcellularLocation>
    <subcellularLocation>
        <location evidence="1">Cytoplasmic vesicle</location>
        <location evidence="1">Secretory vesicle</location>
        <location evidence="1">Synaptic vesicle membrane</location>
    </subcellularLocation>
    <subcellularLocation>
        <location evidence="4">Lysosome membrane</location>
    </subcellularLocation>
</comment>
<name>A0AAV8W3H5_9CUCU</name>
<dbReference type="GO" id="GO:0006820">
    <property type="term" value="P:monoatomic anion transport"/>
    <property type="evidence" value="ECO:0007669"/>
    <property type="project" value="TreeGrafter"/>
</dbReference>
<protein>
    <recommendedName>
        <fullName evidence="22">Sialin</fullName>
    </recommendedName>
    <alternativeName>
        <fullName evidence="25">H(+)/nitrate cotransporter</fullName>
    </alternativeName>
    <alternativeName>
        <fullName evidence="23">H(+)/sialic acid cotransporter</fullName>
    </alternativeName>
    <alternativeName>
        <fullName evidence="24">Vesicular excitatory amino acid transporter</fullName>
    </alternativeName>
</protein>
<comment type="catalytic activity">
    <reaction evidence="18">
        <text>N-acetyl-L-aspartyl-L-glutamate(out) = N-acetyl-L-aspartyl-L-glutamate(in)</text>
        <dbReference type="Rhea" id="RHEA:72599"/>
        <dbReference type="ChEBI" id="CHEBI:76931"/>
    </reaction>
    <physiologicalReaction direction="left-to-right" evidence="18">
        <dbReference type="Rhea" id="RHEA:72600"/>
    </physiologicalReaction>
</comment>